<keyword evidence="7" id="KW-0539">Nucleus</keyword>
<evidence type="ECO:0000256" key="7">
    <source>
        <dbReference type="ARBA" id="ARBA00023242"/>
    </source>
</evidence>
<comment type="subcellular location">
    <subcellularLocation>
        <location evidence="1">Nucleus</location>
    </subcellularLocation>
</comment>
<dbReference type="SUPFAM" id="SSF53335">
    <property type="entry name" value="S-adenosyl-L-methionine-dependent methyltransferases"/>
    <property type="match status" value="1"/>
</dbReference>
<comment type="catalytic activity">
    <reaction evidence="9">
        <text>L-arginyl-[protein] + S-adenosyl-L-methionine = N(omega)-methyl-L-arginyl-[protein] + S-adenosyl-L-homocysteine + H(+)</text>
        <dbReference type="Rhea" id="RHEA:48100"/>
        <dbReference type="Rhea" id="RHEA-COMP:10532"/>
        <dbReference type="Rhea" id="RHEA-COMP:11990"/>
        <dbReference type="ChEBI" id="CHEBI:15378"/>
        <dbReference type="ChEBI" id="CHEBI:29965"/>
        <dbReference type="ChEBI" id="CHEBI:57856"/>
        <dbReference type="ChEBI" id="CHEBI:59789"/>
        <dbReference type="ChEBI" id="CHEBI:65280"/>
    </reaction>
    <physiologicalReaction direction="left-to-right" evidence="9">
        <dbReference type="Rhea" id="RHEA:48101"/>
    </physiologicalReaction>
</comment>
<dbReference type="GO" id="GO:0032259">
    <property type="term" value="P:methylation"/>
    <property type="evidence" value="ECO:0007669"/>
    <property type="project" value="UniProtKB-KW"/>
</dbReference>
<keyword evidence="6 10" id="KW-0949">S-adenosyl-L-methionine</keyword>
<evidence type="ECO:0000256" key="1">
    <source>
        <dbReference type="ARBA" id="ARBA00004123"/>
    </source>
</evidence>
<evidence type="ECO:0000256" key="4">
    <source>
        <dbReference type="ARBA" id="ARBA00022603"/>
    </source>
</evidence>
<dbReference type="VEuPathDB" id="FungiDB:PNEJI1_002282"/>
<dbReference type="FunFam" id="2.70.160.11:FF:000001">
    <property type="entry name" value="Blast:Protein arginine N-methyltransferase 1"/>
    <property type="match status" value="1"/>
</dbReference>
<accession>L0PB24</accession>
<sequence length="318" mass="36876">MKKGELTQYDLRYYDSYAHYGIHEEMLKDEVRTLSYRDAIYENKHLFQDKIVLDIGCGTGILSMFAAKAGAKLVIGIDMSDIIHQAEEIVKINGLSDKILLIKGRMEDITLPVDKVDIIVSEWMGYFLLYESMLETVIIARDAYLKEGGLMFPNKATMFIAGIEDAEYKEEKIGFWNDVYGFNFTPIQKLAMKEPLVDTVEFRAVVTDPYHLSFTKNWELKSRRKDYIHAIIAWFDIEFEACYKPVRFSTGPHAKYTHWKQTVFYLNDEGEIIYGTITNGPNQENHRDLDITIEYRFDKSDKPINGICSYTMLVLNNP</sequence>
<gene>
    <name evidence="12" type="ORF">PNEJI1_002282</name>
</gene>
<dbReference type="AlphaFoldDB" id="L0PB24"/>
<dbReference type="Proteomes" id="UP000010422">
    <property type="component" value="Unassembled WGS sequence"/>
</dbReference>
<dbReference type="GO" id="GO:0005634">
    <property type="term" value="C:nucleus"/>
    <property type="evidence" value="ECO:0007669"/>
    <property type="project" value="UniProtKB-SubCell"/>
</dbReference>
<dbReference type="InterPro" id="IPR055135">
    <property type="entry name" value="PRMT_dom"/>
</dbReference>
<dbReference type="PROSITE" id="PS51678">
    <property type="entry name" value="SAM_MT_PRMT"/>
    <property type="match status" value="1"/>
</dbReference>
<dbReference type="Pfam" id="PF22528">
    <property type="entry name" value="PRMT_C"/>
    <property type="match status" value="1"/>
</dbReference>
<keyword evidence="3" id="KW-0597">Phosphoprotein</keyword>
<organism evidence="13">
    <name type="scientific">Pneumocystis jirovecii</name>
    <name type="common">Human pneumocystis pneumonia agent</name>
    <dbReference type="NCBI Taxonomy" id="42068"/>
    <lineage>
        <taxon>Eukaryota</taxon>
        <taxon>Fungi</taxon>
        <taxon>Dikarya</taxon>
        <taxon>Ascomycota</taxon>
        <taxon>Taphrinomycotina</taxon>
        <taxon>Pneumocystomycetes</taxon>
        <taxon>Pneumocystaceae</taxon>
        <taxon>Pneumocystis</taxon>
    </lineage>
</organism>
<dbReference type="EMBL" id="CAKM01000201">
    <property type="protein sequence ID" value="CCJ29606.1"/>
    <property type="molecule type" value="Genomic_DNA"/>
</dbReference>
<dbReference type="InParanoid" id="L0PB24"/>
<protein>
    <recommendedName>
        <fullName evidence="2">type I protein arginine methyltransferase</fullName>
        <ecNumber evidence="2">2.1.1.319</ecNumber>
    </recommendedName>
</protein>
<dbReference type="CDD" id="cd02440">
    <property type="entry name" value="AdoMet_MTases"/>
    <property type="match status" value="1"/>
</dbReference>
<dbReference type="InterPro" id="IPR029063">
    <property type="entry name" value="SAM-dependent_MTases_sf"/>
</dbReference>
<dbReference type="InterPro" id="IPR025799">
    <property type="entry name" value="Arg_MeTrfase"/>
</dbReference>
<comment type="catalytic activity">
    <reaction evidence="8">
        <text>L-arginyl-[protein] + 2 S-adenosyl-L-methionine = N(omega),N(omega)-dimethyl-L-arginyl-[protein] + 2 S-adenosyl-L-homocysteine + 2 H(+)</text>
        <dbReference type="Rhea" id="RHEA:48096"/>
        <dbReference type="Rhea" id="RHEA-COMP:10532"/>
        <dbReference type="Rhea" id="RHEA-COMP:11991"/>
        <dbReference type="ChEBI" id="CHEBI:15378"/>
        <dbReference type="ChEBI" id="CHEBI:29965"/>
        <dbReference type="ChEBI" id="CHEBI:57856"/>
        <dbReference type="ChEBI" id="CHEBI:59789"/>
        <dbReference type="ChEBI" id="CHEBI:61897"/>
        <dbReference type="EC" id="2.1.1.319"/>
    </reaction>
    <physiologicalReaction direction="left-to-right" evidence="8">
        <dbReference type="Rhea" id="RHEA:48097"/>
    </physiologicalReaction>
</comment>
<evidence type="ECO:0000256" key="10">
    <source>
        <dbReference type="PROSITE-ProRule" id="PRU01015"/>
    </source>
</evidence>
<name>L0PB24_PNEJI</name>
<dbReference type="Pfam" id="PF06325">
    <property type="entry name" value="PrmA"/>
    <property type="match status" value="1"/>
</dbReference>
<dbReference type="STRING" id="1209962.L0PB24"/>
<dbReference type="GO" id="GO:0035242">
    <property type="term" value="F:protein-arginine omega-N asymmetric methyltransferase activity"/>
    <property type="evidence" value="ECO:0007669"/>
    <property type="project" value="UniProtKB-EC"/>
</dbReference>
<keyword evidence="5 10" id="KW-0808">Transferase</keyword>
<dbReference type="GO" id="GO:0042054">
    <property type="term" value="F:histone methyltransferase activity"/>
    <property type="evidence" value="ECO:0007669"/>
    <property type="project" value="TreeGrafter"/>
</dbReference>
<dbReference type="EC" id="2.1.1.319" evidence="2"/>
<dbReference type="FunCoup" id="L0PB24">
    <property type="interactions" value="529"/>
</dbReference>
<evidence type="ECO:0000313" key="13">
    <source>
        <dbReference type="Proteomes" id="UP000010422"/>
    </source>
</evidence>
<evidence type="ECO:0000259" key="11">
    <source>
        <dbReference type="Pfam" id="PF22528"/>
    </source>
</evidence>
<proteinExistence type="predicted"/>
<evidence type="ECO:0000256" key="5">
    <source>
        <dbReference type="ARBA" id="ARBA00022679"/>
    </source>
</evidence>
<feature type="domain" description="Protein arginine N-methyltransferase" evidence="11">
    <location>
        <begin position="154"/>
        <end position="298"/>
    </location>
</feature>
<dbReference type="PANTHER" id="PTHR11006">
    <property type="entry name" value="PROTEIN ARGININE N-METHYLTRANSFERASE"/>
    <property type="match status" value="1"/>
</dbReference>
<keyword evidence="4 10" id="KW-0489">Methyltransferase</keyword>
<dbReference type="Gene3D" id="2.70.160.11">
    <property type="entry name" value="Hnrnp arginine n-methyltransferase1"/>
    <property type="match status" value="1"/>
</dbReference>
<dbReference type="Gene3D" id="3.40.50.150">
    <property type="entry name" value="Vaccinia Virus protein VP39"/>
    <property type="match status" value="1"/>
</dbReference>
<dbReference type="PANTHER" id="PTHR11006:SF53">
    <property type="entry name" value="PROTEIN ARGININE N-METHYLTRANSFERASE 3"/>
    <property type="match status" value="1"/>
</dbReference>
<evidence type="ECO:0000256" key="3">
    <source>
        <dbReference type="ARBA" id="ARBA00022553"/>
    </source>
</evidence>
<evidence type="ECO:0000313" key="12">
    <source>
        <dbReference type="EMBL" id="CCJ29606.1"/>
    </source>
</evidence>
<evidence type="ECO:0000256" key="9">
    <source>
        <dbReference type="ARBA" id="ARBA00049303"/>
    </source>
</evidence>
<dbReference type="FunFam" id="3.40.50.150:FF:000034">
    <property type="entry name" value="Protein arginine N-methyltransferase 3"/>
    <property type="match status" value="1"/>
</dbReference>
<evidence type="ECO:0000256" key="6">
    <source>
        <dbReference type="ARBA" id="ARBA00022691"/>
    </source>
</evidence>
<evidence type="ECO:0000256" key="2">
    <source>
        <dbReference type="ARBA" id="ARBA00011925"/>
    </source>
</evidence>
<evidence type="ECO:0000256" key="8">
    <source>
        <dbReference type="ARBA" id="ARBA00047384"/>
    </source>
</evidence>
<reference evidence="12 13" key="1">
    <citation type="journal article" date="2012" name="MBio">
        <title>De novo assembly of the Pneumocystis jirovecii genome from a single bronchoalveolar lavage fluid specimen from a patient.</title>
        <authorList>
            <person name="Cisse O.H."/>
            <person name="Pagni M."/>
            <person name="Hauser P.M."/>
        </authorList>
    </citation>
    <scope>NUCLEOTIDE SEQUENCE [LARGE SCALE GENOMIC DNA]</scope>
    <source>
        <strain evidence="12 13">SE8</strain>
    </source>
</reference>
<comment type="caution">
    <text evidence="12">The sequence shown here is derived from an EMBL/GenBank/DDBJ whole genome shotgun (WGS) entry which is preliminary data.</text>
</comment>